<name>A0A1V9Y2H5_9ACAR</name>
<evidence type="ECO:0000313" key="2">
    <source>
        <dbReference type="EMBL" id="OQR79798.1"/>
    </source>
</evidence>
<dbReference type="EMBL" id="MNPL01000674">
    <property type="protein sequence ID" value="OQR79798.1"/>
    <property type="molecule type" value="Genomic_DNA"/>
</dbReference>
<gene>
    <name evidence="2" type="ORF">BIW11_05479</name>
</gene>
<dbReference type="Proteomes" id="UP000192247">
    <property type="component" value="Unassembled WGS sequence"/>
</dbReference>
<dbReference type="PANTHER" id="PTHR15665">
    <property type="entry name" value="ASTEROID PROTEIN"/>
    <property type="match status" value="1"/>
</dbReference>
<reference evidence="2 3" key="1">
    <citation type="journal article" date="2017" name="Gigascience">
        <title>Draft genome of the honey bee ectoparasitic mite, Tropilaelaps mercedesae, is shaped by the parasitic life history.</title>
        <authorList>
            <person name="Dong X."/>
            <person name="Armstrong S.D."/>
            <person name="Xia D."/>
            <person name="Makepeace B.L."/>
            <person name="Darby A.C."/>
            <person name="Kadowaki T."/>
        </authorList>
    </citation>
    <scope>NUCLEOTIDE SEQUENCE [LARGE SCALE GENOMIC DNA]</scope>
    <source>
        <strain evidence="2">Wuxi-XJTLU</strain>
    </source>
</reference>
<comment type="similarity">
    <text evidence="1">Belongs to the asteroid family.</text>
</comment>
<protein>
    <recommendedName>
        <fullName evidence="4">NYN domain-containing protein</fullName>
    </recommendedName>
</protein>
<dbReference type="InParanoid" id="A0A1V9Y2H5"/>
<keyword evidence="3" id="KW-1185">Reference proteome</keyword>
<dbReference type="SUPFAM" id="SSF88723">
    <property type="entry name" value="PIN domain-like"/>
    <property type="match status" value="1"/>
</dbReference>
<dbReference type="PANTHER" id="PTHR15665:SF1">
    <property type="entry name" value="PROTEIN ASTEROID HOMOLOG 1"/>
    <property type="match status" value="1"/>
</dbReference>
<organism evidence="2 3">
    <name type="scientific">Tropilaelaps mercedesae</name>
    <dbReference type="NCBI Taxonomy" id="418985"/>
    <lineage>
        <taxon>Eukaryota</taxon>
        <taxon>Metazoa</taxon>
        <taxon>Ecdysozoa</taxon>
        <taxon>Arthropoda</taxon>
        <taxon>Chelicerata</taxon>
        <taxon>Arachnida</taxon>
        <taxon>Acari</taxon>
        <taxon>Parasitiformes</taxon>
        <taxon>Mesostigmata</taxon>
        <taxon>Gamasina</taxon>
        <taxon>Dermanyssoidea</taxon>
        <taxon>Laelapidae</taxon>
        <taxon>Tropilaelaps</taxon>
    </lineage>
</organism>
<sequence length="140" mass="15853">MSEREHKDCHAIIDGSNLLHVLCDSDWLCDFAEYGNNVRNFFQWLANSNITPHVLLGGPNLGDSTKASRTCRRRKDRLENLIAISSDAPGAPVCYDRMQRNVPSCAQDIFRDIARELGVEILQVVGNVISLSRLWRTRNI</sequence>
<dbReference type="InterPro" id="IPR026832">
    <property type="entry name" value="Asteroid"/>
</dbReference>
<dbReference type="AlphaFoldDB" id="A0A1V9Y2H5"/>
<accession>A0A1V9Y2H5</accession>
<evidence type="ECO:0000256" key="1">
    <source>
        <dbReference type="ARBA" id="ARBA00007398"/>
    </source>
</evidence>
<evidence type="ECO:0000313" key="3">
    <source>
        <dbReference type="Proteomes" id="UP000192247"/>
    </source>
</evidence>
<comment type="caution">
    <text evidence="2">The sequence shown here is derived from an EMBL/GenBank/DDBJ whole genome shotgun (WGS) entry which is preliminary data.</text>
</comment>
<proteinExistence type="inferred from homology"/>
<evidence type="ECO:0008006" key="4">
    <source>
        <dbReference type="Google" id="ProtNLM"/>
    </source>
</evidence>
<dbReference type="InterPro" id="IPR029060">
    <property type="entry name" value="PIN-like_dom_sf"/>
</dbReference>